<reference evidence="2 3" key="1">
    <citation type="submission" date="2022-06" db="EMBL/GenBank/DDBJ databases">
        <title>New Species of the Genus Actinoplanes, ActinopZanes ferrugineus.</title>
        <authorList>
            <person name="Ding P."/>
        </authorList>
    </citation>
    <scope>NUCLEOTIDE SEQUENCE [LARGE SCALE GENOMIC DNA]</scope>
    <source>
        <strain evidence="2 3">TRM88003</strain>
    </source>
</reference>
<accession>A0ABT1DJF0</accession>
<organism evidence="2 3">
    <name type="scientific">Paractinoplanes aksuensis</name>
    <dbReference type="NCBI Taxonomy" id="2939490"/>
    <lineage>
        <taxon>Bacteria</taxon>
        <taxon>Bacillati</taxon>
        <taxon>Actinomycetota</taxon>
        <taxon>Actinomycetes</taxon>
        <taxon>Micromonosporales</taxon>
        <taxon>Micromonosporaceae</taxon>
        <taxon>Paractinoplanes</taxon>
    </lineage>
</organism>
<feature type="compositionally biased region" description="Basic and acidic residues" evidence="1">
    <location>
        <begin position="120"/>
        <end position="132"/>
    </location>
</feature>
<feature type="region of interest" description="Disordered" evidence="1">
    <location>
        <begin position="113"/>
        <end position="132"/>
    </location>
</feature>
<evidence type="ECO:0000256" key="1">
    <source>
        <dbReference type="SAM" id="MobiDB-lite"/>
    </source>
</evidence>
<evidence type="ECO:0000313" key="3">
    <source>
        <dbReference type="Proteomes" id="UP001523369"/>
    </source>
</evidence>
<evidence type="ECO:0000313" key="2">
    <source>
        <dbReference type="EMBL" id="MCO8270954.1"/>
    </source>
</evidence>
<name>A0ABT1DJF0_9ACTN</name>
<keyword evidence="3" id="KW-1185">Reference proteome</keyword>
<gene>
    <name evidence="2" type="ORF">M1L60_10150</name>
</gene>
<dbReference type="RefSeq" id="WP_253237070.1">
    <property type="nucleotide sequence ID" value="NZ_JAMYJR010000009.1"/>
</dbReference>
<protein>
    <submittedName>
        <fullName evidence="2">Uncharacterized protein</fullName>
    </submittedName>
</protein>
<comment type="caution">
    <text evidence="2">The sequence shown here is derived from an EMBL/GenBank/DDBJ whole genome shotgun (WGS) entry which is preliminary data.</text>
</comment>
<dbReference type="Proteomes" id="UP001523369">
    <property type="component" value="Unassembled WGS sequence"/>
</dbReference>
<proteinExistence type="predicted"/>
<dbReference type="EMBL" id="JAMYJR010000009">
    <property type="protein sequence ID" value="MCO8270954.1"/>
    <property type="molecule type" value="Genomic_DNA"/>
</dbReference>
<sequence>MADMDPTGGLWNWAAAASLTADRVHGALAGALERNVGPLESGAPTLCDVYHVGGEFPTIIDVYLAPETIAESTAASAVAVRLEVEIILPDDTLDPAGYLLAGPDGSLTSVEVDEVETDEGVERRLRRERPAA</sequence>